<dbReference type="SMART" id="SM00185">
    <property type="entry name" value="ARM"/>
    <property type="match status" value="3"/>
</dbReference>
<feature type="binding site" evidence="4">
    <location>
        <position position="47"/>
    </location>
    <ligand>
        <name>ATP</name>
        <dbReference type="ChEBI" id="CHEBI:30616"/>
    </ligand>
</feature>
<feature type="region of interest" description="Disordered" evidence="5">
    <location>
        <begin position="415"/>
        <end position="434"/>
    </location>
</feature>
<evidence type="ECO:0000256" key="4">
    <source>
        <dbReference type="PROSITE-ProRule" id="PRU10141"/>
    </source>
</evidence>
<feature type="region of interest" description="Disordered" evidence="5">
    <location>
        <begin position="669"/>
        <end position="693"/>
    </location>
</feature>
<evidence type="ECO:0000256" key="5">
    <source>
        <dbReference type="SAM" id="MobiDB-lite"/>
    </source>
</evidence>
<organism evidence="7">
    <name type="scientific">Chromera velia CCMP2878</name>
    <dbReference type="NCBI Taxonomy" id="1169474"/>
    <lineage>
        <taxon>Eukaryota</taxon>
        <taxon>Sar</taxon>
        <taxon>Alveolata</taxon>
        <taxon>Colpodellida</taxon>
        <taxon>Chromeraceae</taxon>
        <taxon>Chromera</taxon>
    </lineage>
</organism>
<feature type="compositionally biased region" description="Low complexity" evidence="5">
    <location>
        <begin position="1049"/>
        <end position="1060"/>
    </location>
</feature>
<keyword evidence="2 4" id="KW-0547">Nucleotide-binding</keyword>
<dbReference type="SUPFAM" id="SSF48371">
    <property type="entry name" value="ARM repeat"/>
    <property type="match status" value="1"/>
</dbReference>
<feature type="compositionally biased region" description="Basic and acidic residues" evidence="5">
    <location>
        <begin position="1072"/>
        <end position="1085"/>
    </location>
</feature>
<dbReference type="InterPro" id="IPR008271">
    <property type="entry name" value="Ser/Thr_kinase_AS"/>
</dbReference>
<dbReference type="PROSITE" id="PS50011">
    <property type="entry name" value="PROTEIN_KINASE_DOM"/>
    <property type="match status" value="1"/>
</dbReference>
<evidence type="ECO:0000259" key="6">
    <source>
        <dbReference type="PROSITE" id="PS50011"/>
    </source>
</evidence>
<dbReference type="InterPro" id="IPR017441">
    <property type="entry name" value="Protein_kinase_ATP_BS"/>
</dbReference>
<feature type="compositionally biased region" description="Gly residues" evidence="5">
    <location>
        <begin position="684"/>
        <end position="693"/>
    </location>
</feature>
<dbReference type="GO" id="GO:0005524">
    <property type="term" value="F:ATP binding"/>
    <property type="evidence" value="ECO:0007669"/>
    <property type="project" value="UniProtKB-UniRule"/>
</dbReference>
<name>A0A0G4FL94_9ALVE</name>
<dbReference type="EMBL" id="CDMZ01000431">
    <property type="protein sequence ID" value="CEM14153.1"/>
    <property type="molecule type" value="Genomic_DNA"/>
</dbReference>
<feature type="region of interest" description="Disordered" evidence="5">
    <location>
        <begin position="1009"/>
        <end position="1120"/>
    </location>
</feature>
<dbReference type="PANTHER" id="PTHR48012">
    <property type="entry name" value="STERILE20-LIKE KINASE, ISOFORM B-RELATED"/>
    <property type="match status" value="1"/>
</dbReference>
<gene>
    <name evidence="7" type="ORF">Cvel_17440</name>
</gene>
<dbReference type="InterPro" id="IPR011989">
    <property type="entry name" value="ARM-like"/>
</dbReference>
<evidence type="ECO:0000313" key="7">
    <source>
        <dbReference type="EMBL" id="CEM14153.1"/>
    </source>
</evidence>
<sequence>METAGTHREIPATLIGKWKLGDRIGKGAFGEVFKVMHVDTGEFAAVKRIELHNMTEDQLNNIMVEINLLKSLNHPNIVKYLESIRTEEHLNIILEYVEAGSVRAVLDKFGAFLEPLAAHYTFQVLEGLCYLHDQGVVHRDVKGANILTTKSGRCKLADFGVARNLGETEKAESVVGTPYWMAPEIITMDAMSTGCDVWSVGCTVIEMITRTPPYWDLPPMNALFRIVQDPLPPLPPGISVHLTDFLCRCFQKDTAMRSTAAQLMAHPWITGHVANASSVRSRQGRGEVAASRGGGEGESSAVFVEAARMSSDVDTDELDGNRSMVSGIQSEPGATAVVESESVWQGVGLHAERGGMVDEGGGARREGGGAPAGSTGMLGGQVVNTSGSVVIRGPPAYLQGFGPWERPSVDVEREREREREMEGQAGQLSGVGGRFEGGRNLGLEGDGEALQNGAVGDSGVHGANSLVAEREREREAAEGNGVNQRLRGMSVGEGGGLEKQGGSITPPRRRPEGMGSKGLQVVGSQGHSLGERGVGVSALGSASAAVSGGPGHSQQTAQTSERERERERVGVPVGVGVPVRMSDTPELFEIFREPPLLPGTFDEFVDDEGQEIDWTRRCRSNLPEFDETEEDPFLDVFANLVSSKRDRERQQKTGGTMGLGGHPWLSSAVPPAAASHQQNASPPGAGGILSTGSAILGGGPSSSHLFGGNAGPGRAAFDLTTVKKIMTSIRPFVSLEELREKCAEMTQLLQLCDERDLQETAQIGAVPFLELLLHLTERMPELVAAVLQSLNRLIVADEKFKANSALVGLIPAIIRFTRPQWNKAVKVEAARFVASICTAEFSLQMFVACGGIDALVNLLEHDYYSNRDLVYLAIDAIGKVFSIKTIPKNDFCRLFSKLGLCRNLAALLDTMASDIEEEAEVYLGKAVDLLLLLAQGDSVVKAYLVLKGTLDELLTSLEYLPAHVAVTMFRVLKHLCQEQTVFSSLENAGVIPLLVSFLVRCEPVQQSPRFAASLSPDSARGGGSGGNERGGHLLPNGHTDSEYGNNARPTTPLSVTSSPASPSPSPVPSLTKRPEREREREKSKESGAGGDDEQKDRERKRQREREKERERQEQDRLAPVAREVSSQCLQALFSICKISKPRQEQAVLAGIIPTLKGELDRNSKMKQFAIEMCFEFPHTSRAAREILFREGGIQILVRCLREPFWQAQALSALAYWLSLGTEQERVEAELFSRSRSGEEGRTGTALMRHVVTIFERSPNSTYQKAAQAVLDMVKASPEMSRQLCVNHDFMAALVKRIRTELMEAHHPKVTREHDGAVKRRSRKAPETHVRGISLRVLMNLCYSNQRHVHMLVKKHGLDSLLKSIAASDAKYVILAEIAKNLLHAFVAWGVVKDWQAGAAAGGARQRAQSL</sequence>
<dbReference type="InterPro" id="IPR016024">
    <property type="entry name" value="ARM-type_fold"/>
</dbReference>
<feature type="region of interest" description="Disordered" evidence="5">
    <location>
        <begin position="469"/>
        <end position="568"/>
    </location>
</feature>
<feature type="compositionally biased region" description="Basic and acidic residues" evidence="5">
    <location>
        <begin position="1092"/>
        <end position="1116"/>
    </location>
</feature>
<dbReference type="Pfam" id="PF00069">
    <property type="entry name" value="Pkinase"/>
    <property type="match status" value="1"/>
</dbReference>
<dbReference type="EC" id="2.7.11.1" evidence="1"/>
<evidence type="ECO:0000256" key="2">
    <source>
        <dbReference type="ARBA" id="ARBA00022741"/>
    </source>
</evidence>
<dbReference type="Gene3D" id="1.25.10.10">
    <property type="entry name" value="Leucine-rich Repeat Variant"/>
    <property type="match status" value="2"/>
</dbReference>
<accession>A0A0G4FL94</accession>
<dbReference type="SUPFAM" id="SSF56112">
    <property type="entry name" value="Protein kinase-like (PK-like)"/>
    <property type="match status" value="1"/>
</dbReference>
<dbReference type="CDD" id="cd06627">
    <property type="entry name" value="STKc_Cdc7_like"/>
    <property type="match status" value="1"/>
</dbReference>
<feature type="domain" description="Protein kinase" evidence="6">
    <location>
        <begin position="18"/>
        <end position="269"/>
    </location>
</feature>
<reference evidence="7" key="1">
    <citation type="submission" date="2014-11" db="EMBL/GenBank/DDBJ databases">
        <authorList>
            <person name="Otto D Thomas"/>
            <person name="Naeem Raeece"/>
        </authorList>
    </citation>
    <scope>NUCLEOTIDE SEQUENCE</scope>
</reference>
<dbReference type="InterPro" id="IPR011009">
    <property type="entry name" value="Kinase-like_dom_sf"/>
</dbReference>
<feature type="region of interest" description="Disordered" evidence="5">
    <location>
        <begin position="280"/>
        <end position="299"/>
    </location>
</feature>
<dbReference type="PROSITE" id="PS00107">
    <property type="entry name" value="PROTEIN_KINASE_ATP"/>
    <property type="match status" value="1"/>
</dbReference>
<feature type="compositionally biased region" description="Low complexity" evidence="5">
    <location>
        <begin position="534"/>
        <end position="547"/>
    </location>
</feature>
<dbReference type="GO" id="GO:0004674">
    <property type="term" value="F:protein serine/threonine kinase activity"/>
    <property type="evidence" value="ECO:0007669"/>
    <property type="project" value="UniProtKB-EC"/>
</dbReference>
<dbReference type="SMART" id="SM00220">
    <property type="entry name" value="S_TKc"/>
    <property type="match status" value="1"/>
</dbReference>
<dbReference type="VEuPathDB" id="CryptoDB:Cvel_17440"/>
<protein>
    <recommendedName>
        <fullName evidence="1">non-specific serine/threonine protein kinase</fullName>
        <ecNumber evidence="1">2.7.11.1</ecNumber>
    </recommendedName>
</protein>
<dbReference type="InterPro" id="IPR050629">
    <property type="entry name" value="STE20/SPS1-PAK"/>
</dbReference>
<dbReference type="PROSITE" id="PS00108">
    <property type="entry name" value="PROTEIN_KINASE_ST"/>
    <property type="match status" value="1"/>
</dbReference>
<dbReference type="InterPro" id="IPR000225">
    <property type="entry name" value="Armadillo"/>
</dbReference>
<proteinExistence type="predicted"/>
<evidence type="ECO:0000256" key="3">
    <source>
        <dbReference type="ARBA" id="ARBA00022840"/>
    </source>
</evidence>
<dbReference type="Gene3D" id="1.10.510.10">
    <property type="entry name" value="Transferase(Phosphotransferase) domain 1"/>
    <property type="match status" value="1"/>
</dbReference>
<dbReference type="InterPro" id="IPR000719">
    <property type="entry name" value="Prot_kinase_dom"/>
</dbReference>
<keyword evidence="3 4" id="KW-0067">ATP-binding</keyword>
<dbReference type="PANTHER" id="PTHR48012:SF26">
    <property type="entry name" value="SERINE_THREONINE-PROTEIN KINASE DDB_G0283821-RELATED"/>
    <property type="match status" value="1"/>
</dbReference>
<dbReference type="GO" id="GO:0005737">
    <property type="term" value="C:cytoplasm"/>
    <property type="evidence" value="ECO:0007669"/>
    <property type="project" value="TreeGrafter"/>
</dbReference>
<evidence type="ECO:0000256" key="1">
    <source>
        <dbReference type="ARBA" id="ARBA00012513"/>
    </source>
</evidence>